<organism evidence="3 4">
    <name type="scientific">Cutaneotrichosporon oleaginosum</name>
    <dbReference type="NCBI Taxonomy" id="879819"/>
    <lineage>
        <taxon>Eukaryota</taxon>
        <taxon>Fungi</taxon>
        <taxon>Dikarya</taxon>
        <taxon>Basidiomycota</taxon>
        <taxon>Agaricomycotina</taxon>
        <taxon>Tremellomycetes</taxon>
        <taxon>Trichosporonales</taxon>
        <taxon>Trichosporonaceae</taxon>
        <taxon>Cutaneotrichosporon</taxon>
    </lineage>
</organism>
<dbReference type="InterPro" id="IPR017144">
    <property type="entry name" value="Xaa-Arg_dipeptidase"/>
</dbReference>
<dbReference type="CDD" id="cd05672">
    <property type="entry name" value="M20_ACY1L2-like"/>
    <property type="match status" value="1"/>
</dbReference>
<dbReference type="Pfam" id="PF07687">
    <property type="entry name" value="M20_dimer"/>
    <property type="match status" value="1"/>
</dbReference>
<dbReference type="EMBL" id="KQ087257">
    <property type="protein sequence ID" value="KLT39505.1"/>
    <property type="molecule type" value="Genomic_DNA"/>
</dbReference>
<dbReference type="PIRSF" id="PIRSF037226">
    <property type="entry name" value="Amidohydrolase_ACY1L2_prd"/>
    <property type="match status" value="1"/>
</dbReference>
<dbReference type="FunFam" id="3.30.70.360:FF:000004">
    <property type="entry name" value="Peptidase M20 domain-containing protein 2"/>
    <property type="match status" value="1"/>
</dbReference>
<dbReference type="Gene3D" id="3.30.70.360">
    <property type="match status" value="1"/>
</dbReference>
<keyword evidence="4" id="KW-1185">Reference proteome</keyword>
<comment type="similarity">
    <text evidence="1">Belongs to the peptidase M20A family.</text>
</comment>
<dbReference type="InterPro" id="IPR052030">
    <property type="entry name" value="Peptidase_M20/M20A_hydrolases"/>
</dbReference>
<proteinExistence type="inferred from homology"/>
<dbReference type="GeneID" id="28982153"/>
<dbReference type="SUPFAM" id="SSF55031">
    <property type="entry name" value="Bacterial exopeptidase dimerisation domain"/>
    <property type="match status" value="1"/>
</dbReference>
<dbReference type="AlphaFoldDB" id="A0A0J0XEL0"/>
<dbReference type="Proteomes" id="UP000053611">
    <property type="component" value="Unassembled WGS sequence"/>
</dbReference>
<gene>
    <name evidence="3" type="ORF">CC85DRAFT_279374</name>
</gene>
<dbReference type="NCBIfam" id="TIGR01891">
    <property type="entry name" value="amidohydrolases"/>
    <property type="match status" value="1"/>
</dbReference>
<feature type="domain" description="Peptidase M20 dimerisation" evidence="2">
    <location>
        <begin position="206"/>
        <end position="289"/>
    </location>
</feature>
<accession>A0A0J0XEL0</accession>
<protein>
    <recommendedName>
        <fullName evidence="1">Peptidase M20 domain-containing protein 2</fullName>
    </recommendedName>
</protein>
<evidence type="ECO:0000259" key="2">
    <source>
        <dbReference type="Pfam" id="PF07687"/>
    </source>
</evidence>
<dbReference type="InterPro" id="IPR036264">
    <property type="entry name" value="Bact_exopeptidase_dim_dom"/>
</dbReference>
<name>A0A0J0XEL0_9TREE</name>
<evidence type="ECO:0000313" key="3">
    <source>
        <dbReference type="EMBL" id="KLT39505.1"/>
    </source>
</evidence>
<dbReference type="InterPro" id="IPR017439">
    <property type="entry name" value="Amidohydrolase"/>
</dbReference>
<reference evidence="3 4" key="1">
    <citation type="submission" date="2015-03" db="EMBL/GenBank/DDBJ databases">
        <title>Genomics and transcriptomics of the oil-accumulating basidiomycete yeast T. oleaginosus allow insights into substrate utilization and the diverse evolutionary trajectories of mating systems in fungi.</title>
        <authorList>
            <consortium name="DOE Joint Genome Institute"/>
            <person name="Kourist R."/>
            <person name="Kracht O."/>
            <person name="Bracharz F."/>
            <person name="Lipzen A."/>
            <person name="Nolan M."/>
            <person name="Ohm R."/>
            <person name="Grigoriev I."/>
            <person name="Sun S."/>
            <person name="Heitman J."/>
            <person name="Bruck T."/>
            <person name="Nowrousian M."/>
        </authorList>
    </citation>
    <scope>NUCLEOTIDE SEQUENCE [LARGE SCALE GENOMIC DNA]</scope>
    <source>
        <strain evidence="3 4">IBC0246</strain>
    </source>
</reference>
<dbReference type="Gene3D" id="3.40.630.10">
    <property type="entry name" value="Zn peptidases"/>
    <property type="match status" value="1"/>
</dbReference>
<dbReference type="InterPro" id="IPR011650">
    <property type="entry name" value="Peptidase_M20_dimer"/>
</dbReference>
<dbReference type="RefSeq" id="XP_018275996.1">
    <property type="nucleotide sequence ID" value="XM_018421550.1"/>
</dbReference>
<dbReference type="PANTHER" id="PTHR30575">
    <property type="entry name" value="PEPTIDASE M20"/>
    <property type="match status" value="1"/>
</dbReference>
<dbReference type="SUPFAM" id="SSF53187">
    <property type="entry name" value="Zn-dependent exopeptidases"/>
    <property type="match status" value="1"/>
</dbReference>
<evidence type="ECO:0000313" key="4">
    <source>
        <dbReference type="Proteomes" id="UP000053611"/>
    </source>
</evidence>
<sequence length="439" mass="46371">MTANLAPTPCCDCGRPYPAGVKFETCKSAPFFPEARDTIKAALAKYDAELNAISDYIHANPELCWNETKAHARLTSFLSGEGYTVEGFDQYPTAFKVSYSRGNGRVFGLNSEYDALPGIGHACGHNLIAVTGLGAFLAIRAAMDAHDISGTVTLIGTPAEEGGAGKCALYEAGAYSGIGACMMLHPGRGLEHVQTSGTVIRSYALQGFDVEYKGKPAHAGLSPWEGVNALDAATTAYTAISSLRQQLTPDTRVQGVITDGGSAANVIPDRTALSYIVRTNTAKQLSTTVPRVMACFEGAATTSGCTVSTKTSHKLDELRNVEALGDEYAHVMMDMFGDAPGGTHIELAYGETMGASTDFGNITHLLPGCHPMFGIPTAPGAFNHMPEFTAGAGSKASFDESMKHTAAMAAVGVRYLLDEKFADSVTTGWTTMMEKVKNE</sequence>
<evidence type="ECO:0000256" key="1">
    <source>
        <dbReference type="PIRNR" id="PIRNR037226"/>
    </source>
</evidence>
<dbReference type="PANTHER" id="PTHR30575:SF0">
    <property type="entry name" value="XAA-ARG DIPEPTIDASE"/>
    <property type="match status" value="1"/>
</dbReference>
<dbReference type="OrthoDB" id="6119954at2759"/>
<dbReference type="GO" id="GO:0016805">
    <property type="term" value="F:dipeptidase activity"/>
    <property type="evidence" value="ECO:0007669"/>
    <property type="project" value="InterPro"/>
</dbReference>